<evidence type="ECO:0000313" key="2">
    <source>
        <dbReference type="EMBL" id="MBC3767183.1"/>
    </source>
</evidence>
<protein>
    <recommendedName>
        <fullName evidence="4">Peptidase M60 domain-containing protein</fullName>
    </recommendedName>
</protein>
<dbReference type="SUPFAM" id="SSF55486">
    <property type="entry name" value="Metalloproteases ('zincins'), catalytic domain"/>
    <property type="match status" value="1"/>
</dbReference>
<reference evidence="2" key="1">
    <citation type="journal article" date="2018" name="Int. J. Syst. Evol. Microbiol.">
        <title>Neptunicella marina gen. nov., sp. nov., isolated from surface seawater.</title>
        <authorList>
            <person name="Liu X."/>
            <person name="Lai Q."/>
            <person name="Du Y."/>
            <person name="Zhang X."/>
            <person name="Liu Z."/>
            <person name="Sun F."/>
            <person name="Shao Z."/>
        </authorList>
    </citation>
    <scope>NUCLEOTIDE SEQUENCE</scope>
    <source>
        <strain evidence="2">S27-2</strain>
    </source>
</reference>
<feature type="signal peptide" evidence="1">
    <location>
        <begin position="1"/>
        <end position="21"/>
    </location>
</feature>
<dbReference type="EMBL" id="JACNEP010000014">
    <property type="protein sequence ID" value="MBC3767183.1"/>
    <property type="molecule type" value="Genomic_DNA"/>
</dbReference>
<feature type="chain" id="PRO_5035251062" description="Peptidase M60 domain-containing protein" evidence="1">
    <location>
        <begin position="22"/>
        <end position="421"/>
    </location>
</feature>
<keyword evidence="3" id="KW-1185">Reference proteome</keyword>
<dbReference type="RefSeq" id="WP_186507700.1">
    <property type="nucleotide sequence ID" value="NZ_JACNEP010000014.1"/>
</dbReference>
<name>A0A8J6M365_9ALTE</name>
<comment type="caution">
    <text evidence="2">The sequence shown here is derived from an EMBL/GenBank/DDBJ whole genome shotgun (WGS) entry which is preliminary data.</text>
</comment>
<gene>
    <name evidence="2" type="ORF">H8B19_14980</name>
</gene>
<keyword evidence="1" id="KW-0732">Signal</keyword>
<dbReference type="AlphaFoldDB" id="A0A8J6M365"/>
<proteinExistence type="predicted"/>
<organism evidence="2 3">
    <name type="scientific">Neptunicella marina</name>
    <dbReference type="NCBI Taxonomy" id="2125989"/>
    <lineage>
        <taxon>Bacteria</taxon>
        <taxon>Pseudomonadati</taxon>
        <taxon>Pseudomonadota</taxon>
        <taxon>Gammaproteobacteria</taxon>
        <taxon>Alteromonadales</taxon>
        <taxon>Alteromonadaceae</taxon>
        <taxon>Neptunicella</taxon>
    </lineage>
</organism>
<evidence type="ECO:0000256" key="1">
    <source>
        <dbReference type="SAM" id="SignalP"/>
    </source>
</evidence>
<sequence>MYKSALFLLMTTLGLSGTAFANQVNTHIEKHNNGTWTVAYRTDEPVTQLSFNRSPNNARRTRWLPVSQDFEIAYQDEVESIQRKDGKTFNQVQFNLTATYIPLPKDYAPFSPFSDGGMLFHSGRFFVCIDKCEADNNSWSISVSAPNNQHIIVNGQVYAQQASWIDQDSGQKVYVGDALPIADKHFVSIIDQQLPQQLSDDIKNQLPGLMDFYSQKLGELDFRPSLYASYHDSSNGGYGHQGGTLPGQVFMHWYGKPAIENLNTDATYWFFAHELGHIFQRDAQYIENPQQAWIHEGAAEFFAGQAARADYFNKKLIQARQDCLAGLKDNHNYLAASANNFRLHYSCGLVLINTINQQLTEQTNMDMFMIWRDFNKKVAHGDKAGADTFLSSLKAHLPADYFTQLQQFASSTEFNAYDFFQ</sequence>
<accession>A0A8J6M365</accession>
<evidence type="ECO:0008006" key="4">
    <source>
        <dbReference type="Google" id="ProtNLM"/>
    </source>
</evidence>
<dbReference type="Proteomes" id="UP000601768">
    <property type="component" value="Unassembled WGS sequence"/>
</dbReference>
<reference evidence="2" key="2">
    <citation type="submission" date="2020-08" db="EMBL/GenBank/DDBJ databases">
        <authorList>
            <person name="Lai Q."/>
        </authorList>
    </citation>
    <scope>NUCLEOTIDE SEQUENCE</scope>
    <source>
        <strain evidence="2">S27-2</strain>
    </source>
</reference>
<evidence type="ECO:0000313" key="3">
    <source>
        <dbReference type="Proteomes" id="UP000601768"/>
    </source>
</evidence>